<dbReference type="Proteomes" id="UP000502508">
    <property type="component" value="Chromosome"/>
</dbReference>
<protein>
    <submittedName>
        <fullName evidence="1">Uncharacterized protein</fullName>
    </submittedName>
</protein>
<gene>
    <name evidence="1" type="ORF">Pflav_045940</name>
</gene>
<proteinExistence type="predicted"/>
<name>A0A6F8XWG3_9ACTN</name>
<keyword evidence="2" id="KW-1185">Reference proteome</keyword>
<accession>A0A6F8XWG3</accession>
<reference evidence="1 2" key="1">
    <citation type="submission" date="2020-03" db="EMBL/GenBank/DDBJ databases">
        <title>Whole genome shotgun sequence of Phytohabitans flavus NBRC 107702.</title>
        <authorList>
            <person name="Komaki H."/>
            <person name="Tamura T."/>
        </authorList>
    </citation>
    <scope>NUCLEOTIDE SEQUENCE [LARGE SCALE GENOMIC DNA]</scope>
    <source>
        <strain evidence="1 2">NBRC 107702</strain>
    </source>
</reference>
<dbReference type="AlphaFoldDB" id="A0A6F8XWG3"/>
<evidence type="ECO:0000313" key="2">
    <source>
        <dbReference type="Proteomes" id="UP000502508"/>
    </source>
</evidence>
<dbReference type="EMBL" id="AP022870">
    <property type="protein sequence ID" value="BCB78184.1"/>
    <property type="molecule type" value="Genomic_DNA"/>
</dbReference>
<organism evidence="1 2">
    <name type="scientific">Phytohabitans flavus</name>
    <dbReference type="NCBI Taxonomy" id="1076124"/>
    <lineage>
        <taxon>Bacteria</taxon>
        <taxon>Bacillati</taxon>
        <taxon>Actinomycetota</taxon>
        <taxon>Actinomycetes</taxon>
        <taxon>Micromonosporales</taxon>
        <taxon>Micromonosporaceae</taxon>
    </lineage>
</organism>
<dbReference type="KEGG" id="pfla:Pflav_045940"/>
<reference evidence="1 2" key="2">
    <citation type="submission" date="2020-03" db="EMBL/GenBank/DDBJ databases">
        <authorList>
            <person name="Ichikawa N."/>
            <person name="Kimura A."/>
            <person name="Kitahashi Y."/>
            <person name="Uohara A."/>
        </authorList>
    </citation>
    <scope>NUCLEOTIDE SEQUENCE [LARGE SCALE GENOMIC DNA]</scope>
    <source>
        <strain evidence="1 2">NBRC 107702</strain>
    </source>
</reference>
<evidence type="ECO:0000313" key="1">
    <source>
        <dbReference type="EMBL" id="BCB78184.1"/>
    </source>
</evidence>
<dbReference type="RefSeq" id="WP_173037775.1">
    <property type="nucleotide sequence ID" value="NZ_AP022870.1"/>
</dbReference>
<sequence>MTTYVNLMLGTLDGRYPPGSINRLVADLNKGVPLRAEILFPDGRTVCELVGRGFIIHLVVQEGDVEPWASHALTGHIERVDPELDTLALAGKLYEALVEAGRYRALIEHRDTVLRSTHFPTGP</sequence>